<keyword evidence="3" id="KW-1185">Reference proteome</keyword>
<comment type="caution">
    <text evidence="2">The sequence shown here is derived from an EMBL/GenBank/DDBJ whole genome shotgun (WGS) entry which is preliminary data.</text>
</comment>
<dbReference type="EMBL" id="CAKLDM010000004">
    <property type="protein sequence ID" value="CAH0542973.1"/>
    <property type="molecule type" value="Genomic_DNA"/>
</dbReference>
<dbReference type="SMART" id="SM00530">
    <property type="entry name" value="HTH_XRE"/>
    <property type="match status" value="1"/>
</dbReference>
<gene>
    <name evidence="2" type="ORF">VMF7928_04340</name>
</gene>
<dbReference type="InterPro" id="IPR010982">
    <property type="entry name" value="Lambda_DNA-bd_dom_sf"/>
</dbReference>
<evidence type="ECO:0000313" key="2">
    <source>
        <dbReference type="EMBL" id="CAH0542973.1"/>
    </source>
</evidence>
<dbReference type="PROSITE" id="PS50943">
    <property type="entry name" value="HTH_CROC1"/>
    <property type="match status" value="1"/>
</dbReference>
<dbReference type="Proteomes" id="UP000838748">
    <property type="component" value="Unassembled WGS sequence"/>
</dbReference>
<reference evidence="2" key="1">
    <citation type="submission" date="2021-11" db="EMBL/GenBank/DDBJ databases">
        <authorList>
            <person name="Rodrigo-Torres L."/>
            <person name="Arahal R. D."/>
            <person name="Lucena T."/>
        </authorList>
    </citation>
    <scope>NUCLEOTIDE SEQUENCE</scope>
    <source>
        <strain evidence="2">CECT 7928</strain>
    </source>
</reference>
<protein>
    <recommendedName>
        <fullName evidence="1">HTH cro/C1-type domain-containing protein</fullName>
    </recommendedName>
</protein>
<name>A0ABN8E8T7_9VIBR</name>
<evidence type="ECO:0000259" key="1">
    <source>
        <dbReference type="PROSITE" id="PS50943"/>
    </source>
</evidence>
<proteinExistence type="predicted"/>
<dbReference type="Pfam" id="PF13443">
    <property type="entry name" value="HTH_26"/>
    <property type="match status" value="1"/>
</dbReference>
<feature type="domain" description="HTH cro/C1-type" evidence="1">
    <location>
        <begin position="16"/>
        <end position="71"/>
    </location>
</feature>
<accession>A0ABN8E8T7</accession>
<dbReference type="RefSeq" id="WP_237363829.1">
    <property type="nucleotide sequence ID" value="NZ_CAKLDM010000004.1"/>
</dbReference>
<dbReference type="InterPro" id="IPR001387">
    <property type="entry name" value="Cro/C1-type_HTH"/>
</dbReference>
<dbReference type="Gene3D" id="1.10.260.40">
    <property type="entry name" value="lambda repressor-like DNA-binding domains"/>
    <property type="match status" value="1"/>
</dbReference>
<sequence length="203" mass="22760">MKHGNNYKFNLIKENLEYAIKSRGETKNSFSKKTGITRTTLYNILGEKVDNIQIQTIEKIAAFLGTSRSIVESYSVEFIEKKSQLMSVDGNQNPICVPVLKGCEYSPFKHSAIGELVSLVPIVPYFGTENNLLGIVVDVHVNGDYKDGTLLIVERYKIDALADIVYLDKKDLIQVRGADYNLRQGEILIGCVRGIRVNYLAHS</sequence>
<evidence type="ECO:0000313" key="3">
    <source>
        <dbReference type="Proteomes" id="UP000838748"/>
    </source>
</evidence>
<dbReference type="SUPFAM" id="SSF47413">
    <property type="entry name" value="lambda repressor-like DNA-binding domains"/>
    <property type="match status" value="1"/>
</dbReference>
<organism evidence="2 3">
    <name type="scientific">Vibrio marisflavi CECT 7928</name>
    <dbReference type="NCBI Taxonomy" id="634439"/>
    <lineage>
        <taxon>Bacteria</taxon>
        <taxon>Pseudomonadati</taxon>
        <taxon>Pseudomonadota</taxon>
        <taxon>Gammaproteobacteria</taxon>
        <taxon>Vibrionales</taxon>
        <taxon>Vibrionaceae</taxon>
        <taxon>Vibrio</taxon>
    </lineage>
</organism>